<evidence type="ECO:0000313" key="2">
    <source>
        <dbReference type="EMBL" id="GBC05488.1"/>
    </source>
</evidence>
<sequence length="133" mass="15785">MSRPSEIARQIDEIVYHIKGKRERIRRENLAIEEDRKLKEKLMRNRDKLEDEIEELKKKIDRESKRIDDAEKVIEGMVNNIRGQLKNLEDIRKEYESGVVSPNPFSTEEAATDVYDRIVNFLKDEDLLNQVSK</sequence>
<dbReference type="Proteomes" id="UP000615446">
    <property type="component" value="Unassembled WGS sequence"/>
</dbReference>
<dbReference type="AlphaFoldDB" id="A0A2Z6RQW3"/>
<keyword evidence="1" id="KW-0175">Coiled coil</keyword>
<feature type="coiled-coil region" evidence="1">
    <location>
        <begin position="32"/>
        <end position="98"/>
    </location>
</feature>
<proteinExistence type="predicted"/>
<reference evidence="2 4" key="1">
    <citation type="submission" date="2017-11" db="EMBL/GenBank/DDBJ databases">
        <title>The genome of Rhizophagus clarus HR1 reveals common genetic basis of auxotrophy among arbuscular mycorrhizal fungi.</title>
        <authorList>
            <person name="Kobayashi Y."/>
        </authorList>
    </citation>
    <scope>NUCLEOTIDE SEQUENCE [LARGE SCALE GENOMIC DNA]</scope>
    <source>
        <strain evidence="2 4">HR1</strain>
    </source>
</reference>
<reference evidence="3" key="2">
    <citation type="submission" date="2019-10" db="EMBL/GenBank/DDBJ databases">
        <title>Conservation and host-specific expression of non-tandemly repeated heterogenous ribosome RNA gene in arbuscular mycorrhizal fungi.</title>
        <authorList>
            <person name="Maeda T."/>
            <person name="Kobayashi Y."/>
            <person name="Nakagawa T."/>
            <person name="Ezawa T."/>
            <person name="Yamaguchi K."/>
            <person name="Bino T."/>
            <person name="Nishimoto Y."/>
            <person name="Shigenobu S."/>
            <person name="Kawaguchi M."/>
        </authorList>
    </citation>
    <scope>NUCLEOTIDE SEQUENCE</scope>
    <source>
        <strain evidence="3">HR1</strain>
    </source>
</reference>
<evidence type="ECO:0000313" key="4">
    <source>
        <dbReference type="Proteomes" id="UP000247702"/>
    </source>
</evidence>
<comment type="caution">
    <text evidence="2">The sequence shown here is derived from an EMBL/GenBank/DDBJ whole genome shotgun (WGS) entry which is preliminary data.</text>
</comment>
<dbReference type="OrthoDB" id="2377720at2759"/>
<organism evidence="2 4">
    <name type="scientific">Rhizophagus clarus</name>
    <dbReference type="NCBI Taxonomy" id="94130"/>
    <lineage>
        <taxon>Eukaryota</taxon>
        <taxon>Fungi</taxon>
        <taxon>Fungi incertae sedis</taxon>
        <taxon>Mucoromycota</taxon>
        <taxon>Glomeromycotina</taxon>
        <taxon>Glomeromycetes</taxon>
        <taxon>Glomerales</taxon>
        <taxon>Glomeraceae</taxon>
        <taxon>Rhizophagus</taxon>
    </lineage>
</organism>
<gene>
    <name evidence="3" type="ORF">RCL2_002397400</name>
    <name evidence="2" type="ORF">RclHR1_06250010</name>
</gene>
<dbReference type="Proteomes" id="UP000247702">
    <property type="component" value="Unassembled WGS sequence"/>
</dbReference>
<evidence type="ECO:0000313" key="3">
    <source>
        <dbReference type="EMBL" id="GES97378.1"/>
    </source>
</evidence>
<dbReference type="EMBL" id="BEXD01004010">
    <property type="protein sequence ID" value="GBC05488.1"/>
    <property type="molecule type" value="Genomic_DNA"/>
</dbReference>
<protein>
    <submittedName>
        <fullName evidence="2">Uncharacterized protein</fullName>
    </submittedName>
</protein>
<dbReference type="EMBL" id="BLAL01000259">
    <property type="protein sequence ID" value="GES97378.1"/>
    <property type="molecule type" value="Genomic_DNA"/>
</dbReference>
<name>A0A2Z6RQW3_9GLOM</name>
<accession>A0A2Z6RQW3</accession>
<keyword evidence="4" id="KW-1185">Reference proteome</keyword>
<evidence type="ECO:0000256" key="1">
    <source>
        <dbReference type="SAM" id="Coils"/>
    </source>
</evidence>